<dbReference type="InterPro" id="IPR016156">
    <property type="entry name" value="FAD/NAD-linked_Rdtase_dimer_sf"/>
</dbReference>
<keyword evidence="6" id="KW-0274">FAD</keyword>
<dbReference type="NCBIfam" id="TIGR00419">
    <property type="entry name" value="tim"/>
    <property type="match status" value="1"/>
</dbReference>
<evidence type="ECO:0000259" key="13">
    <source>
        <dbReference type="Pfam" id="PF02852"/>
    </source>
</evidence>
<dbReference type="GO" id="GO:0004807">
    <property type="term" value="F:triose-phosphate isomerase activity"/>
    <property type="evidence" value="ECO:0007669"/>
    <property type="project" value="InterPro"/>
</dbReference>
<dbReference type="Pfam" id="PF00121">
    <property type="entry name" value="TIM"/>
    <property type="match status" value="1"/>
</dbReference>
<dbReference type="FunFam" id="3.30.390.30:FF:000004">
    <property type="entry name" value="Thioredoxin reductase 1, cytoplasmic"/>
    <property type="match status" value="1"/>
</dbReference>
<evidence type="ECO:0000256" key="3">
    <source>
        <dbReference type="ARBA" id="ARBA00007532"/>
    </source>
</evidence>
<keyword evidence="5" id="KW-0285">Flavoprotein</keyword>
<dbReference type="Proteomes" id="UP000266239">
    <property type="component" value="Unassembled WGS sequence"/>
</dbReference>
<dbReference type="Gene3D" id="3.30.390.30">
    <property type="match status" value="1"/>
</dbReference>
<sequence length="547" mass="59848">MDYTKICTAVFTPVEYGCCGLSEEDAIASAGRENVEVYHQNFTPLEWSLSHDRPLAKECYAKLIVDTTQQKRVLGFHYLGPNAGEVTQAIGIAIKLNATYDDFINTVGIHPTTAEIFTTLEITKESGNGTQASVASLIEMLNGVTVDTESVEVVIAPPAIFLATAKANLKPEIQVSAQNVNLTGLGAYTGEIAAEHLVERRALYGETDFVVAEKTKRALDHGLNVILCVGESLDERKSDQTLNVITRQLKAVADLLVNDLSLWSRVVVAYEPVWAIGTGVVATPEQAQDAHKNLRAYVTSHINPEVASELRIIYGGSVNAKNSAELIALHDTTVQTLTMVPSMENGRIRWEDSPLVRAVKFGRTLVVDEADKAPLEVVCVLKGLIEDGEMLLGDGRRIVDRAKGTFNDDHDDDGSVICIHPRFRLWVLANRPGYPFLGNNFFSEVGDIFSTHVLDNPDPASELALLQSYAPNVSTDVLMKLCAAFSELRSMVENGTMTYPYSTREAVAIAKHLEAFPEDGVAYTLENVLAFDGYDAALRQRLRDVFG</sequence>
<dbReference type="GO" id="GO:0016887">
    <property type="term" value="F:ATP hydrolysis activity"/>
    <property type="evidence" value="ECO:0007669"/>
    <property type="project" value="InterPro"/>
</dbReference>
<reference evidence="14 15" key="1">
    <citation type="submission" date="2018-08" db="EMBL/GenBank/DDBJ databases">
        <title>Aphanomyces genome sequencing and annotation.</title>
        <authorList>
            <person name="Minardi D."/>
            <person name="Oidtmann B."/>
            <person name="Van Der Giezen M."/>
            <person name="Studholme D.J."/>
        </authorList>
    </citation>
    <scope>NUCLEOTIDE SEQUENCE [LARGE SCALE GENOMIC DNA]</scope>
    <source>
        <strain evidence="14 15">Yx</strain>
    </source>
</reference>
<dbReference type="Pfam" id="PF02852">
    <property type="entry name" value="Pyr_redox_dim"/>
    <property type="match status" value="1"/>
</dbReference>
<dbReference type="VEuPathDB" id="FungiDB:H257_04535"/>
<comment type="caution">
    <text evidence="14">The sequence shown here is derived from an EMBL/GenBank/DDBJ whole genome shotgun (WGS) entry which is preliminary data.</text>
</comment>
<keyword evidence="9" id="KW-1015">Disulfide bond</keyword>
<feature type="non-terminal residue" evidence="14">
    <location>
        <position position="547"/>
    </location>
</feature>
<gene>
    <name evidence="14" type="ORF">DYB25_011190</name>
</gene>
<evidence type="ECO:0000256" key="5">
    <source>
        <dbReference type="ARBA" id="ARBA00022630"/>
    </source>
</evidence>
<dbReference type="PANTHER" id="PTHR21610:SF9">
    <property type="entry name" value="VON WILLEBRAND FACTOR A DOMAIN-CONTAINING PROTEIN 8"/>
    <property type="match status" value="1"/>
</dbReference>
<dbReference type="Gene3D" id="3.20.20.70">
    <property type="entry name" value="Aldolase class I"/>
    <property type="match status" value="1"/>
</dbReference>
<comment type="similarity">
    <text evidence="2">Belongs to the triosephosphate isomerase family.</text>
</comment>
<organism evidence="14 15">
    <name type="scientific">Aphanomyces astaci</name>
    <name type="common">Crayfish plague agent</name>
    <dbReference type="NCBI Taxonomy" id="112090"/>
    <lineage>
        <taxon>Eukaryota</taxon>
        <taxon>Sar</taxon>
        <taxon>Stramenopiles</taxon>
        <taxon>Oomycota</taxon>
        <taxon>Saprolegniomycetes</taxon>
        <taxon>Saprolegniales</taxon>
        <taxon>Verrucalvaceae</taxon>
        <taxon>Aphanomyces</taxon>
    </lineage>
</organism>
<dbReference type="PRINTS" id="PR00411">
    <property type="entry name" value="PNDRDTASEI"/>
</dbReference>
<comment type="subunit">
    <text evidence="4">Homodimer.</text>
</comment>
<dbReference type="AlphaFoldDB" id="A0A397ABP3"/>
<evidence type="ECO:0000256" key="1">
    <source>
        <dbReference type="ARBA" id="ARBA00001974"/>
    </source>
</evidence>
<dbReference type="InterPro" id="IPR027417">
    <property type="entry name" value="P-loop_NTPase"/>
</dbReference>
<keyword evidence="10" id="KW-0413">Isomerase</keyword>
<comment type="similarity">
    <text evidence="3">Belongs to the class-I pyridine nucleotide-disulfide oxidoreductase family.</text>
</comment>
<evidence type="ECO:0000256" key="9">
    <source>
        <dbReference type="ARBA" id="ARBA00023157"/>
    </source>
</evidence>
<evidence type="ECO:0000313" key="15">
    <source>
        <dbReference type="Proteomes" id="UP000266239"/>
    </source>
</evidence>
<dbReference type="EMBL" id="QUTA01008600">
    <property type="protein sequence ID" value="RHY03179.1"/>
    <property type="molecule type" value="Genomic_DNA"/>
</dbReference>
<evidence type="ECO:0000256" key="10">
    <source>
        <dbReference type="ARBA" id="ARBA00023235"/>
    </source>
</evidence>
<evidence type="ECO:0000256" key="7">
    <source>
        <dbReference type="ARBA" id="ARBA00022857"/>
    </source>
</evidence>
<proteinExistence type="inferred from homology"/>
<dbReference type="GO" id="GO:0005524">
    <property type="term" value="F:ATP binding"/>
    <property type="evidence" value="ECO:0007669"/>
    <property type="project" value="InterPro"/>
</dbReference>
<evidence type="ECO:0000256" key="8">
    <source>
        <dbReference type="ARBA" id="ARBA00023002"/>
    </source>
</evidence>
<evidence type="ECO:0000313" key="14">
    <source>
        <dbReference type="EMBL" id="RHY03179.1"/>
    </source>
</evidence>
<dbReference type="GO" id="GO:0005737">
    <property type="term" value="C:cytoplasm"/>
    <property type="evidence" value="ECO:0007669"/>
    <property type="project" value="TreeGrafter"/>
</dbReference>
<dbReference type="PANTHER" id="PTHR21610">
    <property type="entry name" value="VON WILLEBRAND FACTOR A DOMAIN-CONTAINING PROTEIN 8"/>
    <property type="match status" value="1"/>
</dbReference>
<dbReference type="InterPro" id="IPR000652">
    <property type="entry name" value="Triosephosphate_isomerase"/>
</dbReference>
<dbReference type="SUPFAM" id="SSF51351">
    <property type="entry name" value="Triosephosphate isomerase (TIM)"/>
    <property type="match status" value="1"/>
</dbReference>
<dbReference type="SUPFAM" id="SSF52540">
    <property type="entry name" value="P-loop containing nucleoside triphosphate hydrolases"/>
    <property type="match status" value="1"/>
</dbReference>
<comment type="pathway">
    <text evidence="12">Carbohydrate biosynthesis.</text>
</comment>
<dbReference type="InterPro" id="IPR039891">
    <property type="entry name" value="VWA8"/>
</dbReference>
<keyword evidence="8" id="KW-0560">Oxidoreductase</keyword>
<dbReference type="SUPFAM" id="SSF55424">
    <property type="entry name" value="FAD/NAD-linked reductases, dimerisation (C-terminal) domain"/>
    <property type="match status" value="1"/>
</dbReference>
<evidence type="ECO:0000256" key="11">
    <source>
        <dbReference type="ARBA" id="ARBA00023284"/>
    </source>
</evidence>
<dbReference type="PROSITE" id="PS00171">
    <property type="entry name" value="TIM_1"/>
    <property type="match status" value="1"/>
</dbReference>
<evidence type="ECO:0000256" key="6">
    <source>
        <dbReference type="ARBA" id="ARBA00022827"/>
    </source>
</evidence>
<keyword evidence="11" id="KW-0676">Redox-active center</keyword>
<protein>
    <recommendedName>
        <fullName evidence="13">Pyridine nucleotide-disulphide oxidoreductase dimerisation domain-containing protein</fullName>
    </recommendedName>
</protein>
<accession>A0A397ABP3</accession>
<evidence type="ECO:0000256" key="2">
    <source>
        <dbReference type="ARBA" id="ARBA00007422"/>
    </source>
</evidence>
<dbReference type="InterPro" id="IPR035990">
    <property type="entry name" value="TIM_sf"/>
</dbReference>
<comment type="cofactor">
    <cofactor evidence="1">
        <name>FAD</name>
        <dbReference type="ChEBI" id="CHEBI:57692"/>
    </cofactor>
</comment>
<dbReference type="CDD" id="cd00311">
    <property type="entry name" value="TIM"/>
    <property type="match status" value="1"/>
</dbReference>
<feature type="domain" description="Pyridine nucleotide-disulphide oxidoreductase dimerisation" evidence="13">
    <location>
        <begin position="8"/>
        <end position="119"/>
    </location>
</feature>
<evidence type="ECO:0000256" key="12">
    <source>
        <dbReference type="ARBA" id="ARBA00024331"/>
    </source>
</evidence>
<dbReference type="InterPro" id="IPR020861">
    <property type="entry name" value="Triosephosphate_isomerase_AS"/>
</dbReference>
<keyword evidence="7" id="KW-0521">NADP</keyword>
<dbReference type="InterPro" id="IPR004099">
    <property type="entry name" value="Pyr_nucl-diS_OxRdtase_dimer"/>
</dbReference>
<dbReference type="InterPro" id="IPR013785">
    <property type="entry name" value="Aldolase_TIM"/>
</dbReference>
<evidence type="ECO:0000256" key="4">
    <source>
        <dbReference type="ARBA" id="ARBA00011738"/>
    </source>
</evidence>
<name>A0A397ABP3_APHAT</name>
<dbReference type="GO" id="GO:0016491">
    <property type="term" value="F:oxidoreductase activity"/>
    <property type="evidence" value="ECO:0007669"/>
    <property type="project" value="UniProtKB-KW"/>
</dbReference>
<dbReference type="PROSITE" id="PS51440">
    <property type="entry name" value="TIM_2"/>
    <property type="match status" value="1"/>
</dbReference>